<evidence type="ECO:0000256" key="2">
    <source>
        <dbReference type="ARBA" id="ARBA00007191"/>
    </source>
</evidence>
<dbReference type="eggNOG" id="KOG4115">
    <property type="taxonomic scope" value="Eukaryota"/>
</dbReference>
<dbReference type="STRING" id="2880.D7G586"/>
<comment type="similarity">
    <text evidence="2 10">Belongs to the GAMAD family.</text>
</comment>
<keyword evidence="4 10" id="KW-0963">Cytoplasm</keyword>
<keyword evidence="8 10" id="KW-0206">Cytoskeleton</keyword>
<dbReference type="EMBL" id="FN649742">
    <property type="protein sequence ID" value="CBJ27240.1"/>
    <property type="molecule type" value="Genomic_DNA"/>
</dbReference>
<accession>D7G586</accession>
<evidence type="ECO:0000313" key="12">
    <source>
        <dbReference type="EMBL" id="CBJ27240.1"/>
    </source>
</evidence>
<dbReference type="OMA" id="NEIMCAP"/>
<evidence type="ECO:0000256" key="1">
    <source>
        <dbReference type="ARBA" id="ARBA00004245"/>
    </source>
</evidence>
<keyword evidence="7 10" id="KW-0505">Motor protein</keyword>
<keyword evidence="12" id="KW-0966">Cell projection</keyword>
<dbReference type="EMBL" id="FN648852">
    <property type="protein sequence ID" value="CBJ27240.1"/>
    <property type="molecule type" value="Genomic_DNA"/>
</dbReference>
<gene>
    <name evidence="12" type="primary">DLC7a</name>
    <name evidence="12" type="ORF">Esi_0063_0056</name>
</gene>
<dbReference type="FunCoup" id="D7G586">
    <property type="interactions" value="10"/>
</dbReference>
<protein>
    <recommendedName>
        <fullName evidence="10">Dynein light chain roadblock</fullName>
    </recommendedName>
</protein>
<dbReference type="GO" id="GO:0007018">
    <property type="term" value="P:microtubule-based movement"/>
    <property type="evidence" value="ECO:0007669"/>
    <property type="project" value="UniProtKB-UniRule"/>
</dbReference>
<reference evidence="12 13" key="1">
    <citation type="journal article" date="2010" name="Nature">
        <title>The Ectocarpus genome and the independent evolution of multicellularity in brown algae.</title>
        <authorList>
            <person name="Cock J.M."/>
            <person name="Sterck L."/>
            <person name="Rouze P."/>
            <person name="Scornet D."/>
            <person name="Allen A.E."/>
            <person name="Amoutzias G."/>
            <person name="Anthouard V."/>
            <person name="Artiguenave F."/>
            <person name="Aury J.M."/>
            <person name="Badger J.H."/>
            <person name="Beszteri B."/>
            <person name="Billiau K."/>
            <person name="Bonnet E."/>
            <person name="Bothwell J.H."/>
            <person name="Bowler C."/>
            <person name="Boyen C."/>
            <person name="Brownlee C."/>
            <person name="Carrano C.J."/>
            <person name="Charrier B."/>
            <person name="Cho G.Y."/>
            <person name="Coelho S.M."/>
            <person name="Collen J."/>
            <person name="Corre E."/>
            <person name="Da Silva C."/>
            <person name="Delage L."/>
            <person name="Delaroque N."/>
            <person name="Dittami S.M."/>
            <person name="Doulbeau S."/>
            <person name="Elias M."/>
            <person name="Farnham G."/>
            <person name="Gachon C.M."/>
            <person name="Gschloessl B."/>
            <person name="Heesch S."/>
            <person name="Jabbari K."/>
            <person name="Jubin C."/>
            <person name="Kawai H."/>
            <person name="Kimura K."/>
            <person name="Kloareg B."/>
            <person name="Kupper F.C."/>
            <person name="Lang D."/>
            <person name="Le Bail A."/>
            <person name="Leblanc C."/>
            <person name="Lerouge P."/>
            <person name="Lohr M."/>
            <person name="Lopez P.J."/>
            <person name="Martens C."/>
            <person name="Maumus F."/>
            <person name="Michel G."/>
            <person name="Miranda-Saavedra D."/>
            <person name="Morales J."/>
            <person name="Moreau H."/>
            <person name="Motomura T."/>
            <person name="Nagasato C."/>
            <person name="Napoli C.A."/>
            <person name="Nelson D.R."/>
            <person name="Nyvall-Collen P."/>
            <person name="Peters A.F."/>
            <person name="Pommier C."/>
            <person name="Potin P."/>
            <person name="Poulain J."/>
            <person name="Quesneville H."/>
            <person name="Read B."/>
            <person name="Rensing S.A."/>
            <person name="Ritter A."/>
            <person name="Rousvoal S."/>
            <person name="Samanta M."/>
            <person name="Samson G."/>
            <person name="Schroeder D.C."/>
            <person name="Segurens B."/>
            <person name="Strittmatter M."/>
            <person name="Tonon T."/>
            <person name="Tregear J.W."/>
            <person name="Valentin K."/>
            <person name="von Dassow P."/>
            <person name="Yamagishi T."/>
            <person name="Van de Peer Y."/>
            <person name="Wincker P."/>
        </authorList>
    </citation>
    <scope>NUCLEOTIDE SEQUENCE [LARGE SCALE GENOMIC DNA]</scope>
    <source>
        <strain evidence="13">Ec32 / CCAP1310/4</strain>
    </source>
</reference>
<comment type="subcellular location">
    <subcellularLocation>
        <location evidence="1 10">Cytoplasm</location>
        <location evidence="1 10">Cytoskeleton</location>
    </subcellularLocation>
</comment>
<sequence length="98" mass="11022">MSSEVEETLKRIQSHRGVKGVLILNNDGIPIRSNLSQEDTDTYSALISQLSFKANGIVRTLDEADSLTFLRLRSTKHEIMVAPDKDYILIVIQNPHSK</sequence>
<organism evidence="12 13">
    <name type="scientific">Ectocarpus siliculosus</name>
    <name type="common">Brown alga</name>
    <name type="synonym">Conferva siliculosa</name>
    <dbReference type="NCBI Taxonomy" id="2880"/>
    <lineage>
        <taxon>Eukaryota</taxon>
        <taxon>Sar</taxon>
        <taxon>Stramenopiles</taxon>
        <taxon>Ochrophyta</taxon>
        <taxon>PX clade</taxon>
        <taxon>Phaeophyceae</taxon>
        <taxon>Ectocarpales</taxon>
        <taxon>Ectocarpaceae</taxon>
        <taxon>Ectocarpus</taxon>
    </lineage>
</organism>
<keyword evidence="6 10" id="KW-0243">Dynein</keyword>
<dbReference type="SUPFAM" id="SSF103196">
    <property type="entry name" value="Roadblock/LC7 domain"/>
    <property type="match status" value="1"/>
</dbReference>
<keyword evidence="12" id="KW-0282">Flagellum</keyword>
<dbReference type="Pfam" id="PF03259">
    <property type="entry name" value="Robl_LC7"/>
    <property type="match status" value="1"/>
</dbReference>
<dbReference type="InParanoid" id="D7G586"/>
<comment type="function">
    <text evidence="9">Acts as one of several non-catalytic accessory components of the cytoplasmic dynein 1 complex that are thought to be involved in linking dynein to cargos and to adapter proteins that regulate dynein function. Cytoplasmic dynein 1 acts as a motor for the intracellular retrograde motility of vesicles and organelles along microtubules.</text>
</comment>
<dbReference type="PIRSF" id="PIRSF009998">
    <property type="entry name" value="DLC7"/>
    <property type="match status" value="1"/>
</dbReference>
<dbReference type="InterPro" id="IPR016561">
    <property type="entry name" value="DYNLRB1/2"/>
</dbReference>
<evidence type="ECO:0000313" key="13">
    <source>
        <dbReference type="Proteomes" id="UP000002630"/>
    </source>
</evidence>
<dbReference type="Gene3D" id="3.30.450.30">
    <property type="entry name" value="Dynein light chain 2a, cytoplasmic"/>
    <property type="match status" value="1"/>
</dbReference>
<dbReference type="FunFam" id="3.30.450.30:FF:000009">
    <property type="entry name" value="Dynein light chain roadblock"/>
    <property type="match status" value="1"/>
</dbReference>
<dbReference type="GO" id="GO:0005868">
    <property type="term" value="C:cytoplasmic dynein complex"/>
    <property type="evidence" value="ECO:0007669"/>
    <property type="project" value="UniProtKB-UniRule"/>
</dbReference>
<dbReference type="AlphaFoldDB" id="D7G586"/>
<evidence type="ECO:0000256" key="5">
    <source>
        <dbReference type="ARBA" id="ARBA00022701"/>
    </source>
</evidence>
<dbReference type="InterPro" id="IPR004942">
    <property type="entry name" value="Roadblock/LAMTOR2_dom"/>
</dbReference>
<evidence type="ECO:0000256" key="6">
    <source>
        <dbReference type="ARBA" id="ARBA00023017"/>
    </source>
</evidence>
<proteinExistence type="inferred from homology"/>
<dbReference type="SMART" id="SM00960">
    <property type="entry name" value="Robl_LC7"/>
    <property type="match status" value="1"/>
</dbReference>
<keyword evidence="5 10" id="KW-0493">Microtubule</keyword>
<keyword evidence="12" id="KW-0969">Cilium</keyword>
<dbReference type="GO" id="GO:0005874">
    <property type="term" value="C:microtubule"/>
    <property type="evidence" value="ECO:0007669"/>
    <property type="project" value="UniProtKB-UniRule"/>
</dbReference>
<evidence type="ECO:0000256" key="4">
    <source>
        <dbReference type="ARBA" id="ARBA00022490"/>
    </source>
</evidence>
<dbReference type="GO" id="GO:0005737">
    <property type="term" value="C:cytoplasm"/>
    <property type="evidence" value="ECO:0007669"/>
    <property type="project" value="UniProtKB-UniRule"/>
</dbReference>
<evidence type="ECO:0000256" key="9">
    <source>
        <dbReference type="ARBA" id="ARBA00025362"/>
    </source>
</evidence>
<evidence type="ECO:0000256" key="3">
    <source>
        <dbReference type="ARBA" id="ARBA00022448"/>
    </source>
</evidence>
<name>D7G586_ECTSI</name>
<dbReference type="GO" id="GO:0045505">
    <property type="term" value="F:dynein intermediate chain binding"/>
    <property type="evidence" value="ECO:0007669"/>
    <property type="project" value="UniProtKB-UniRule"/>
</dbReference>
<dbReference type="Proteomes" id="UP000002630">
    <property type="component" value="Linkage Group LG17"/>
</dbReference>
<keyword evidence="13" id="KW-1185">Reference proteome</keyword>
<keyword evidence="3 10" id="KW-0813">Transport</keyword>
<feature type="domain" description="Roadblock/LAMTOR2" evidence="11">
    <location>
        <begin position="5"/>
        <end position="93"/>
    </location>
</feature>
<dbReference type="PANTHER" id="PTHR10779">
    <property type="entry name" value="DYNEIN LIGHT CHAIN ROADBLOCK"/>
    <property type="match status" value="1"/>
</dbReference>
<evidence type="ECO:0000256" key="10">
    <source>
        <dbReference type="PIRNR" id="PIRNR009998"/>
    </source>
</evidence>
<evidence type="ECO:0000256" key="8">
    <source>
        <dbReference type="ARBA" id="ARBA00023212"/>
    </source>
</evidence>
<evidence type="ECO:0000256" key="7">
    <source>
        <dbReference type="ARBA" id="ARBA00023175"/>
    </source>
</evidence>
<evidence type="ECO:0000259" key="11">
    <source>
        <dbReference type="SMART" id="SM00960"/>
    </source>
</evidence>
<dbReference type="OrthoDB" id="9985637at2759"/>